<keyword evidence="2" id="KW-1185">Reference proteome</keyword>
<evidence type="ECO:0000313" key="1">
    <source>
        <dbReference type="EMBL" id="CDW77941.1"/>
    </source>
</evidence>
<dbReference type="OrthoDB" id="327693at2759"/>
<evidence type="ECO:0000313" key="2">
    <source>
        <dbReference type="Proteomes" id="UP000039865"/>
    </source>
</evidence>
<dbReference type="InParanoid" id="A0A078A7W7"/>
<dbReference type="EMBL" id="CCKQ01006624">
    <property type="protein sequence ID" value="CDW77941.1"/>
    <property type="molecule type" value="Genomic_DNA"/>
</dbReference>
<dbReference type="Proteomes" id="UP000039865">
    <property type="component" value="Unassembled WGS sequence"/>
</dbReference>
<reference evidence="1 2" key="1">
    <citation type="submission" date="2014-06" db="EMBL/GenBank/DDBJ databases">
        <authorList>
            <person name="Swart Estienne"/>
        </authorList>
    </citation>
    <scope>NUCLEOTIDE SEQUENCE [LARGE SCALE GENOMIC DNA]</scope>
    <source>
        <strain evidence="1 2">130c</strain>
    </source>
</reference>
<accession>A0A078A7W7</accession>
<dbReference type="AlphaFoldDB" id="A0A078A7W7"/>
<organism evidence="1 2">
    <name type="scientific">Stylonychia lemnae</name>
    <name type="common">Ciliate</name>
    <dbReference type="NCBI Taxonomy" id="5949"/>
    <lineage>
        <taxon>Eukaryota</taxon>
        <taxon>Sar</taxon>
        <taxon>Alveolata</taxon>
        <taxon>Ciliophora</taxon>
        <taxon>Intramacronucleata</taxon>
        <taxon>Spirotrichea</taxon>
        <taxon>Stichotrichia</taxon>
        <taxon>Sporadotrichida</taxon>
        <taxon>Oxytrichidae</taxon>
        <taxon>Stylonychinae</taxon>
        <taxon>Stylonychia</taxon>
    </lineage>
</organism>
<sequence length="687" mass="79874">MFGAFSLKDDKKVIEYSLKNSGGWTYEGCILPGKQLAFIGSLTYDNEMIITQLDTQNLDVQYVYQKFNDISGYFNRETNYISMTCGFDRVIGVIGPPHSNDTTSIGIFELSYSTATKTINVHVFQGRMYDILYIQHMVLFNKTHGAFIYGEKNYKFWLGGRILNDDTIDAWYIVILDITNPQRFEIKLNYIYINPYNKVAIEKFKMYNSQLILGGYLHNILGSTTNNAFVSEFFESKQSCKYLNFHQYENGGTIKQYEFKDLIQLYQGTGLDFNVQVQKKNAKNSQEFFTMYNVLVMIIQNQVHQQMQATTSFALQSYYAIQLLAPTTFQILIARSMVQLVFKYGQIFTSIHHGLGNQQYSRYFLTGTHYFNVPLFKDKLNYNCQKSYFIMSVINEYGYVLDKSEYNDWIGGNVSYDSLNVTTKFQIQLKTNSIPGSMLGIYTISVLGYNYTSAVANYTIKIVEKGRANSAPYFAMPLQNIEMYPLENKQYTLPDIIDNQQDEYDSEYIKGEEFQFVKQEGRTFFFYPLVDHVKSYTIQIKLTDKNYNQKQKTFQFRVTIRPPKGSTLSVIKQWQSNSSELLTAKIIKINQTGAMKIQFSKKIFNNVNISYLSSDFNRTNQSALDYYYDIIKIKVKFSQSQDEEPVRFYITSLNGDIMTVQLIFKDIKEISKTSVNLDGYNYFIEQR</sequence>
<gene>
    <name evidence="1" type="primary">Contig18176.g19323</name>
    <name evidence="1" type="ORF">STYLEM_6910</name>
</gene>
<proteinExistence type="predicted"/>
<protein>
    <submittedName>
        <fullName evidence="1">Uncharacterized protein</fullName>
    </submittedName>
</protein>
<name>A0A078A7W7_STYLE</name>